<dbReference type="RefSeq" id="WP_045087755.1">
    <property type="nucleotide sequence ID" value="NZ_LN824141.1"/>
</dbReference>
<dbReference type="AlphaFoldDB" id="A0A0C7NYE1"/>
<evidence type="ECO:0000313" key="1">
    <source>
        <dbReference type="EMBL" id="CEP78263.1"/>
    </source>
</evidence>
<gene>
    <name evidence="1" type="ORF">DTL3_0959</name>
</gene>
<name>A0A0C7NYE1_DEFTU</name>
<keyword evidence="2" id="KW-1185">Reference proteome</keyword>
<dbReference type="Proteomes" id="UP000032809">
    <property type="component" value="Chromosome I"/>
</dbReference>
<proteinExistence type="predicted"/>
<evidence type="ECO:0008006" key="3">
    <source>
        <dbReference type="Google" id="ProtNLM"/>
    </source>
</evidence>
<accession>A0A0C7NYE1</accession>
<dbReference type="EMBL" id="LN824141">
    <property type="protein sequence ID" value="CEP78263.1"/>
    <property type="molecule type" value="Genomic_DNA"/>
</dbReference>
<dbReference type="HOGENOM" id="CLU_1719322_0_0_0"/>
<dbReference type="KEGG" id="dtn:DTL3_0959"/>
<sequence>MGVEVDFDFSRATIYNASGKIEGESFSEKEISQLLGPAGYFKYNLLESPAVVNLKAGGGYYFYSDTSKEKEDSSESSIKTTGNGFAVYVGAEAIKPIPEIFSINVNNLQLKADVGYTIFSRIGNLEVEGTAVEHVTININGLKLGLGVIYNF</sequence>
<dbReference type="STRING" id="1006576.DTL3_0959"/>
<protein>
    <recommendedName>
        <fullName evidence="3">Outer membrane protein beta-barrel domain-containing protein</fullName>
    </recommendedName>
</protein>
<organism evidence="1 2">
    <name type="scientific">Defluviitoga tunisiensis</name>
    <dbReference type="NCBI Taxonomy" id="1006576"/>
    <lineage>
        <taxon>Bacteria</taxon>
        <taxon>Thermotogati</taxon>
        <taxon>Thermotogota</taxon>
        <taxon>Thermotogae</taxon>
        <taxon>Petrotogales</taxon>
        <taxon>Petrotogaceae</taxon>
        <taxon>Defluviitoga</taxon>
    </lineage>
</organism>
<evidence type="ECO:0000313" key="2">
    <source>
        <dbReference type="Proteomes" id="UP000032809"/>
    </source>
</evidence>
<reference evidence="2" key="1">
    <citation type="submission" date="2014-11" db="EMBL/GenBank/DDBJ databases">
        <authorList>
            <person name="Wibberg D."/>
        </authorList>
    </citation>
    <scope>NUCLEOTIDE SEQUENCE [LARGE SCALE GENOMIC DNA]</scope>
    <source>
        <strain evidence="2">L3</strain>
    </source>
</reference>